<proteinExistence type="predicted"/>
<dbReference type="EMBL" id="KV424330">
    <property type="protein sequence ID" value="KZT46460.1"/>
    <property type="molecule type" value="Genomic_DNA"/>
</dbReference>
<keyword evidence="2" id="KW-1185">Reference proteome</keyword>
<evidence type="ECO:0000313" key="1">
    <source>
        <dbReference type="EMBL" id="KZT46460.1"/>
    </source>
</evidence>
<dbReference type="AlphaFoldDB" id="A0A166LC55"/>
<evidence type="ECO:0000313" key="2">
    <source>
        <dbReference type="Proteomes" id="UP000076842"/>
    </source>
</evidence>
<sequence length="248" mass="27224">MEKLEDVVEKARSGAGAFGQVRQQGQIRGPEKISTIEILPKLFTRSIKISRHKGMEGRAHYQEDWLQVTKVGKHPWQNIGVELDCPRCCLGSKQQVDAECSGMEAMLTRDRPTFPSSKAKAKTVGGIKHMGQACKVLMLKLSLKLAKAFQALVNAVCHDAGLRKPKKGSKAIIENKFQGGRSGVYGPGCHGSKVRTIGVCESRPKQVGLINNIQIALVDDIGVVPRCMRSMILREDFMGPLHEDKPAL</sequence>
<reference evidence="1 2" key="1">
    <citation type="journal article" date="2016" name="Mol. Biol. Evol.">
        <title>Comparative Genomics of Early-Diverging Mushroom-Forming Fungi Provides Insights into the Origins of Lignocellulose Decay Capabilities.</title>
        <authorList>
            <person name="Nagy L.G."/>
            <person name="Riley R."/>
            <person name="Tritt A."/>
            <person name="Adam C."/>
            <person name="Daum C."/>
            <person name="Floudas D."/>
            <person name="Sun H."/>
            <person name="Yadav J.S."/>
            <person name="Pangilinan J."/>
            <person name="Larsson K.H."/>
            <person name="Matsuura K."/>
            <person name="Barry K."/>
            <person name="Labutti K."/>
            <person name="Kuo R."/>
            <person name="Ohm R.A."/>
            <person name="Bhattacharya S.S."/>
            <person name="Shirouzu T."/>
            <person name="Yoshinaga Y."/>
            <person name="Martin F.M."/>
            <person name="Grigoriev I.V."/>
            <person name="Hibbett D.S."/>
        </authorList>
    </citation>
    <scope>NUCLEOTIDE SEQUENCE [LARGE SCALE GENOMIC DNA]</scope>
    <source>
        <strain evidence="1 2">HHB12733</strain>
    </source>
</reference>
<name>A0A166LC55_9BASI</name>
<dbReference type="Proteomes" id="UP000076842">
    <property type="component" value="Unassembled WGS sequence"/>
</dbReference>
<dbReference type="InParanoid" id="A0A166LC55"/>
<protein>
    <submittedName>
        <fullName evidence="1">Uncharacterized protein</fullName>
    </submittedName>
</protein>
<gene>
    <name evidence="1" type="ORF">CALCODRAFT_540329</name>
</gene>
<accession>A0A166LC55</accession>
<organism evidence="1 2">
    <name type="scientific">Calocera cornea HHB12733</name>
    <dbReference type="NCBI Taxonomy" id="1353952"/>
    <lineage>
        <taxon>Eukaryota</taxon>
        <taxon>Fungi</taxon>
        <taxon>Dikarya</taxon>
        <taxon>Basidiomycota</taxon>
        <taxon>Agaricomycotina</taxon>
        <taxon>Dacrymycetes</taxon>
        <taxon>Dacrymycetales</taxon>
        <taxon>Dacrymycetaceae</taxon>
        <taxon>Calocera</taxon>
    </lineage>
</organism>